<evidence type="ECO:0000313" key="10">
    <source>
        <dbReference type="EMBL" id="NEZ56349.1"/>
    </source>
</evidence>
<feature type="domain" description="ABC3 transporter permease C-terminal" evidence="8">
    <location>
        <begin position="290"/>
        <end position="403"/>
    </location>
</feature>
<feature type="domain" description="MacB-like periplasmic core" evidence="9">
    <location>
        <begin position="23"/>
        <end position="250"/>
    </location>
</feature>
<dbReference type="PANTHER" id="PTHR30572">
    <property type="entry name" value="MEMBRANE COMPONENT OF TRANSPORTER-RELATED"/>
    <property type="match status" value="1"/>
</dbReference>
<dbReference type="GO" id="GO:0005886">
    <property type="term" value="C:plasma membrane"/>
    <property type="evidence" value="ECO:0007669"/>
    <property type="project" value="UniProtKB-SubCell"/>
</dbReference>
<proteinExistence type="inferred from homology"/>
<dbReference type="InterPro" id="IPR050250">
    <property type="entry name" value="Macrolide_Exporter_MacB"/>
</dbReference>
<evidence type="ECO:0000259" key="8">
    <source>
        <dbReference type="Pfam" id="PF02687"/>
    </source>
</evidence>
<keyword evidence="11" id="KW-1185">Reference proteome</keyword>
<evidence type="ECO:0000256" key="1">
    <source>
        <dbReference type="ARBA" id="ARBA00004651"/>
    </source>
</evidence>
<feature type="transmembrane region" description="Helical" evidence="7">
    <location>
        <begin position="332"/>
        <end position="365"/>
    </location>
</feature>
<evidence type="ECO:0000313" key="11">
    <source>
        <dbReference type="Proteomes" id="UP000481033"/>
    </source>
</evidence>
<name>A0A6M0RJL2_9CYAN</name>
<evidence type="ECO:0000256" key="3">
    <source>
        <dbReference type="ARBA" id="ARBA00022692"/>
    </source>
</evidence>
<dbReference type="EMBL" id="QXHD01000004">
    <property type="protein sequence ID" value="NEZ56349.1"/>
    <property type="molecule type" value="Genomic_DNA"/>
</dbReference>
<keyword evidence="4 7" id="KW-1133">Transmembrane helix</keyword>
<dbReference type="Proteomes" id="UP000481033">
    <property type="component" value="Unassembled WGS sequence"/>
</dbReference>
<keyword evidence="3 7" id="KW-0812">Transmembrane</keyword>
<protein>
    <submittedName>
        <fullName evidence="10">ABC transporter permease</fullName>
    </submittedName>
</protein>
<evidence type="ECO:0000256" key="7">
    <source>
        <dbReference type="SAM" id="Phobius"/>
    </source>
</evidence>
<dbReference type="RefSeq" id="WP_163698341.1">
    <property type="nucleotide sequence ID" value="NZ_QXHD01000004.1"/>
</dbReference>
<evidence type="ECO:0000256" key="2">
    <source>
        <dbReference type="ARBA" id="ARBA00022475"/>
    </source>
</evidence>
<sequence length="409" mass="42666">MGLNVLENAKMAFKTLAANKLQSGLTMLGIIIGNASVIAMVAAGEAAQGFVTAQFESLGTNLLFITPGDAQRGPLAGTTQADTLTLADAEAITQEVLAVSAIAPQKNTRLRITQGAAETQANVTGTTPDYQVVRDIQIAQGQFLNPIDVQTNLRVAVLGSETARTLFGNQDPVGRKIRISNLSFTVSGVVEERGSSFGQNQDELVYIPINVMVSQLTGQETGKISPTVQVISISLESPDTTNAAVYQIRNLLRLRHNILQGDDDFAVQSQQELLERSSSITDILVLVLGFTAGISLLVGGIGIMNIMLVSVTERTGEIGLRKAIGATGTDILAQFTIEAVILAATGGMIGIGVGLLGVVGLTLFSPLEAGVSLNAVIVSFTVSGSIGLIFGIAPAQRAANLDPIVALRS</sequence>
<dbReference type="Pfam" id="PF12704">
    <property type="entry name" value="MacB_PCD"/>
    <property type="match status" value="1"/>
</dbReference>
<feature type="transmembrane region" description="Helical" evidence="7">
    <location>
        <begin position="371"/>
        <end position="393"/>
    </location>
</feature>
<evidence type="ECO:0000256" key="6">
    <source>
        <dbReference type="ARBA" id="ARBA00038076"/>
    </source>
</evidence>
<dbReference type="InterPro" id="IPR025857">
    <property type="entry name" value="MacB_PCD"/>
</dbReference>
<evidence type="ECO:0000256" key="5">
    <source>
        <dbReference type="ARBA" id="ARBA00023136"/>
    </source>
</evidence>
<gene>
    <name evidence="10" type="ORF">DXZ20_11835</name>
</gene>
<reference evidence="10 11" key="1">
    <citation type="journal article" date="2020" name="Microb. Ecol.">
        <title>Ecogenomics of the Marine Benthic Filamentous Cyanobacterium Adonisia.</title>
        <authorList>
            <person name="Walter J.M."/>
            <person name="Coutinho F.H."/>
            <person name="Leomil L."/>
            <person name="Hargreaves P.I."/>
            <person name="Campeao M.E."/>
            <person name="Vieira V.V."/>
            <person name="Silva B.S."/>
            <person name="Fistarol G.O."/>
            <person name="Salomon P.S."/>
            <person name="Sawabe T."/>
            <person name="Mino S."/>
            <person name="Hosokawa M."/>
            <person name="Miyashita H."/>
            <person name="Maruyama F."/>
            <person name="van Verk M.C."/>
            <person name="Dutilh B.E."/>
            <person name="Thompson C.C."/>
            <person name="Thompson F.L."/>
        </authorList>
    </citation>
    <scope>NUCLEOTIDE SEQUENCE [LARGE SCALE GENOMIC DNA]</scope>
    <source>
        <strain evidence="10 11">CCMR0081</strain>
    </source>
</reference>
<feature type="transmembrane region" description="Helical" evidence="7">
    <location>
        <begin position="283"/>
        <end position="311"/>
    </location>
</feature>
<comment type="caution">
    <text evidence="10">The sequence shown here is derived from an EMBL/GenBank/DDBJ whole genome shotgun (WGS) entry which is preliminary data.</text>
</comment>
<comment type="subcellular location">
    <subcellularLocation>
        <location evidence="1">Cell membrane</location>
        <topology evidence="1">Multi-pass membrane protein</topology>
    </subcellularLocation>
</comment>
<dbReference type="Pfam" id="PF02687">
    <property type="entry name" value="FtsX"/>
    <property type="match status" value="1"/>
</dbReference>
<dbReference type="AlphaFoldDB" id="A0A6M0RJL2"/>
<dbReference type="GO" id="GO:0022857">
    <property type="term" value="F:transmembrane transporter activity"/>
    <property type="evidence" value="ECO:0007669"/>
    <property type="project" value="TreeGrafter"/>
</dbReference>
<dbReference type="InterPro" id="IPR003838">
    <property type="entry name" value="ABC3_permease_C"/>
</dbReference>
<organism evidence="10 11">
    <name type="scientific">Adonisia turfae CCMR0081</name>
    <dbReference type="NCBI Taxonomy" id="2292702"/>
    <lineage>
        <taxon>Bacteria</taxon>
        <taxon>Bacillati</taxon>
        <taxon>Cyanobacteriota</taxon>
        <taxon>Adonisia</taxon>
        <taxon>Adonisia turfae</taxon>
    </lineage>
</organism>
<keyword evidence="2" id="KW-1003">Cell membrane</keyword>
<comment type="similarity">
    <text evidence="6">Belongs to the ABC-4 integral membrane protein family.</text>
</comment>
<evidence type="ECO:0000256" key="4">
    <source>
        <dbReference type="ARBA" id="ARBA00022989"/>
    </source>
</evidence>
<dbReference type="PANTHER" id="PTHR30572:SF4">
    <property type="entry name" value="ABC TRANSPORTER PERMEASE YTRF"/>
    <property type="match status" value="1"/>
</dbReference>
<keyword evidence="5 7" id="KW-0472">Membrane</keyword>
<accession>A0A6M0RJL2</accession>
<evidence type="ECO:0000259" key="9">
    <source>
        <dbReference type="Pfam" id="PF12704"/>
    </source>
</evidence>